<dbReference type="PANTHER" id="PTHR43663:SF1">
    <property type="entry name" value="CHROMATE TRANSPORTER"/>
    <property type="match status" value="1"/>
</dbReference>
<dbReference type="Proteomes" id="UP001300871">
    <property type="component" value="Unassembled WGS sequence"/>
</dbReference>
<feature type="transmembrane region" description="Helical" evidence="7">
    <location>
        <begin position="139"/>
        <end position="161"/>
    </location>
</feature>
<proteinExistence type="inferred from homology"/>
<dbReference type="InterPro" id="IPR003370">
    <property type="entry name" value="Chromate_transpt"/>
</dbReference>
<evidence type="ECO:0000313" key="8">
    <source>
        <dbReference type="EMBL" id="MDB1998650.1"/>
    </source>
</evidence>
<keyword evidence="5 7" id="KW-1133">Transmembrane helix</keyword>
<accession>A0AAW6AM46</accession>
<keyword evidence="6 7" id="KW-0472">Membrane</keyword>
<dbReference type="InterPro" id="IPR052518">
    <property type="entry name" value="CHR_Transporter"/>
</dbReference>
<keyword evidence="3" id="KW-1003">Cell membrane</keyword>
<comment type="similarity">
    <text evidence="2">Belongs to the chromate ion transporter (CHR) (TC 2.A.51) family.</text>
</comment>
<dbReference type="EMBL" id="JAQLGM010000001">
    <property type="protein sequence ID" value="MDB1998650.1"/>
    <property type="molecule type" value="Genomic_DNA"/>
</dbReference>
<feature type="transmembrane region" description="Helical" evidence="7">
    <location>
        <begin position="168"/>
        <end position="187"/>
    </location>
</feature>
<comment type="caution">
    <text evidence="8">The sequence shown here is derived from an EMBL/GenBank/DDBJ whole genome shotgun (WGS) entry which is preliminary data.</text>
</comment>
<dbReference type="GO" id="GO:0015109">
    <property type="term" value="F:chromate transmembrane transporter activity"/>
    <property type="evidence" value="ECO:0007669"/>
    <property type="project" value="InterPro"/>
</dbReference>
<feature type="transmembrane region" description="Helical" evidence="7">
    <location>
        <begin position="7"/>
        <end position="28"/>
    </location>
</feature>
<sequence>MILLRLFIEFFKIGLFAIGGGMATIPFLRQLSLSTGWFPPQLITDMIAISESTPGPIGINMATYVGYNIAGPAGGIAATLGEILPAIIIVTLVSKSLEKFSNNKQIDHIFYGLRPAVTGLIAAAGFDVFKITMTKASAAAPQITSISWGKFIYFILIFILIKKFKKHPIIYIVSSAAAGIAFFPLFAL</sequence>
<evidence type="ECO:0000256" key="4">
    <source>
        <dbReference type="ARBA" id="ARBA00022692"/>
    </source>
</evidence>
<protein>
    <submittedName>
        <fullName evidence="8">Chromate transporter</fullName>
    </submittedName>
</protein>
<keyword evidence="4 7" id="KW-0812">Transmembrane</keyword>
<reference evidence="8" key="1">
    <citation type="submission" date="2023-01" db="EMBL/GenBank/DDBJ databases">
        <title>Human gut microbiome strain richness.</title>
        <authorList>
            <person name="Chen-Liaw A."/>
        </authorList>
    </citation>
    <scope>NUCLEOTIDE SEQUENCE</scope>
    <source>
        <strain evidence="8">B1_m1001713B170214d0_201011</strain>
    </source>
</reference>
<dbReference type="AlphaFoldDB" id="A0AAW6AM46"/>
<dbReference type="PANTHER" id="PTHR43663">
    <property type="entry name" value="CHROMATE TRANSPORT PROTEIN-RELATED"/>
    <property type="match status" value="1"/>
</dbReference>
<comment type="subcellular location">
    <subcellularLocation>
        <location evidence="1">Cell membrane</location>
        <topology evidence="1">Multi-pass membrane protein</topology>
    </subcellularLocation>
</comment>
<evidence type="ECO:0000256" key="6">
    <source>
        <dbReference type="ARBA" id="ARBA00023136"/>
    </source>
</evidence>
<dbReference type="GO" id="GO:0005886">
    <property type="term" value="C:plasma membrane"/>
    <property type="evidence" value="ECO:0007669"/>
    <property type="project" value="UniProtKB-SubCell"/>
</dbReference>
<evidence type="ECO:0000256" key="1">
    <source>
        <dbReference type="ARBA" id="ARBA00004651"/>
    </source>
</evidence>
<evidence type="ECO:0000256" key="2">
    <source>
        <dbReference type="ARBA" id="ARBA00005262"/>
    </source>
</evidence>
<evidence type="ECO:0000256" key="3">
    <source>
        <dbReference type="ARBA" id="ARBA00022475"/>
    </source>
</evidence>
<evidence type="ECO:0000256" key="7">
    <source>
        <dbReference type="SAM" id="Phobius"/>
    </source>
</evidence>
<dbReference type="Pfam" id="PF02417">
    <property type="entry name" value="Chromate_transp"/>
    <property type="match status" value="1"/>
</dbReference>
<evidence type="ECO:0000256" key="5">
    <source>
        <dbReference type="ARBA" id="ARBA00022989"/>
    </source>
</evidence>
<organism evidence="8 9">
    <name type="scientific">Clostridium symbiosum</name>
    <name type="common">Bacteroides symbiosus</name>
    <dbReference type="NCBI Taxonomy" id="1512"/>
    <lineage>
        <taxon>Bacteria</taxon>
        <taxon>Bacillati</taxon>
        <taxon>Bacillota</taxon>
        <taxon>Clostridia</taxon>
        <taxon>Lachnospirales</taxon>
        <taxon>Lachnospiraceae</taxon>
        <taxon>Otoolea</taxon>
    </lineage>
</organism>
<evidence type="ECO:0000313" key="9">
    <source>
        <dbReference type="Proteomes" id="UP001300871"/>
    </source>
</evidence>
<name>A0AAW6AM46_CLOSY</name>
<feature type="transmembrane region" description="Helical" evidence="7">
    <location>
        <begin position="113"/>
        <end position="133"/>
    </location>
</feature>
<gene>
    <name evidence="8" type="ORF">PM006_00305</name>
</gene>
<dbReference type="RefSeq" id="WP_257606984.1">
    <property type="nucleotide sequence ID" value="NZ_JANKAG010000005.1"/>
</dbReference>
<feature type="transmembrane region" description="Helical" evidence="7">
    <location>
        <begin position="69"/>
        <end position="93"/>
    </location>
</feature>